<dbReference type="OrthoDB" id="1434354at2759"/>
<dbReference type="PANTHER" id="PTHR47041">
    <property type="entry name" value="SEC14 CYTOSOLIC FACTOR FAMILY PROTEIN / PHOSPHOGLYCERIDE TRANSFER FAMILY PROTEIN"/>
    <property type="match status" value="1"/>
</dbReference>
<feature type="region of interest" description="Disordered" evidence="1">
    <location>
        <begin position="393"/>
        <end position="425"/>
    </location>
</feature>
<evidence type="ECO:0000256" key="1">
    <source>
        <dbReference type="SAM" id="MobiDB-lite"/>
    </source>
</evidence>
<feature type="compositionally biased region" description="Basic and acidic residues" evidence="1">
    <location>
        <begin position="145"/>
        <end position="157"/>
    </location>
</feature>
<feature type="region of interest" description="Disordered" evidence="1">
    <location>
        <begin position="917"/>
        <end position="946"/>
    </location>
</feature>
<dbReference type="SUPFAM" id="SSF52087">
    <property type="entry name" value="CRAL/TRIO domain"/>
    <property type="match status" value="1"/>
</dbReference>
<dbReference type="InterPro" id="IPR001251">
    <property type="entry name" value="CRAL-TRIO_dom"/>
</dbReference>
<dbReference type="PANTHER" id="PTHR47041:SF5">
    <property type="entry name" value="SEC14 CYTOSOLIC FACTOR FAMILY PROTEIN"/>
    <property type="match status" value="1"/>
</dbReference>
<feature type="region of interest" description="Disordered" evidence="1">
    <location>
        <begin position="1014"/>
        <end position="1072"/>
    </location>
</feature>
<feature type="region of interest" description="Disordered" evidence="1">
    <location>
        <begin position="135"/>
        <end position="233"/>
    </location>
</feature>
<accession>A0A9D4TMA5</accession>
<feature type="compositionally biased region" description="Low complexity" evidence="1">
    <location>
        <begin position="858"/>
        <end position="878"/>
    </location>
</feature>
<feature type="compositionally biased region" description="Basic and acidic residues" evidence="1">
    <location>
        <begin position="19"/>
        <end position="31"/>
    </location>
</feature>
<name>A0A9D4TMA5_CHLVU</name>
<gene>
    <name evidence="4" type="ORF">D9Q98_005556</name>
</gene>
<feature type="region of interest" description="Disordered" evidence="1">
    <location>
        <begin position="97"/>
        <end position="123"/>
    </location>
</feature>
<evidence type="ECO:0000256" key="2">
    <source>
        <dbReference type="SAM" id="Phobius"/>
    </source>
</evidence>
<feature type="compositionally biased region" description="Basic and acidic residues" evidence="1">
    <location>
        <begin position="186"/>
        <end position="199"/>
    </location>
</feature>
<dbReference type="Pfam" id="PF00650">
    <property type="entry name" value="CRAL_TRIO"/>
    <property type="match status" value="1"/>
</dbReference>
<sequence length="1218" mass="126347">MDYRSADSITSWFVRSRKPLPDQEEGREQKDQQGGSKQHKGAAAEKKANPVVAAAKAVANAAAEKKAAGVAAAAEKKAGAAAAAADKQAATALAAAEDKKAGAAAAAEAKKVTGAAAAAADKKAAGAAAAAAAAIKKAAGSGGTGDKKPAAAAEKKAAAAAAADTAKGRRAGPGSSSSSETDSDDERERQHAERQRAAEQLKAQKKKAAEERQARDEEAEYRPRIMAYSDSDSDVESHFTRVKTHLLPPSEEKTAERAAAAEAAAAAAAAAAQQAAAIEAALAQRTASRRLSTALAAAGRAAAPHMTAGLAGRATGLLVLGRLYPRATHVAGLVSMAVPLASTAALRAGLDLPASLPAPLLQAATEMGQLGKAAAAVAASRILLAGLRQRQRRRLERQQRRSQQQPPAEKSGQTEDAATGTAEVEGEVQEAAVASGRLLRRKSSVNLAALGLCADLGAAIERRQPESAADWAAVYAAEMREMRRMLQENEVELPPNRFDASNAELMRYARACGLISAKTPEQRAAALEAGVSRVVHTSEWVARQRWMSDRELRRWERLVAWKAHDSSGRPILLARLGRAQQLVKPERCEDMATALLTLVHRGLSTQLSNTAGPAEQMVVVLDCRGGSSMGLGRHMGLLKKLAVTLNQHYPDRLYRLHLLELPLLLRWVMHGITPLLHPNTRSKVVFSSMTDPGLPVTVAHLSKTRSALKPFSLKRSLSNCSFPSSGDATPALRSPQHTPALGSLGPAVSAAAIQLGSLEAACSGGGAAGGGCSVASTPRQQQQQPEEQPLGEEDMPTTPPPTLKVPQSPREGCKPRGQAQARSLARQLSMSDEQQQEQQQLLGLVPPSPFGSSLGLDLQQRPQLQLQAAAQQQQQQQPLPVPLSGSQAGAALNPAAAPGSTAESASAGVVSHAVPWSPGAQSPASSLSRVSSYHSDGIGGEEPVAAAPAKAAADAAKELEEWRLRRQAAATAELRASLDLGSSGSQAGGSQRMLRVESADSLRSLAVLPAPPAVAAPAPASAPAPPPAVGSTGSGGKLAGWLGALLPAGDPQGDPSQQQLPPRGRRPSVGRLALGGVLGGSFASSAPSTALGGRLRKGGLVELPDRQLRLLSNPGRGPAPRKSSLRRSESADPLPASRRQLGSHPLRRQSSVSWAEELESVKEIMPRQLSPRQVARARMTAAVVAAAAQPQLVLVACMSLLVLVALLQRALLSLALAA</sequence>
<feature type="region of interest" description="Disordered" evidence="1">
    <location>
        <begin position="1106"/>
        <end position="1148"/>
    </location>
</feature>
<reference evidence="4" key="2">
    <citation type="submission" date="2020-11" db="EMBL/GenBank/DDBJ databases">
        <authorList>
            <person name="Cecchin M."/>
            <person name="Marcolungo L."/>
            <person name="Rossato M."/>
            <person name="Girolomoni L."/>
            <person name="Cosentino E."/>
            <person name="Cuine S."/>
            <person name="Li-Beisson Y."/>
            <person name="Delledonne M."/>
            <person name="Ballottari M."/>
        </authorList>
    </citation>
    <scope>NUCLEOTIDE SEQUENCE</scope>
    <source>
        <strain evidence="4">211/11P</strain>
        <tissue evidence="4">Whole cell</tissue>
    </source>
</reference>
<feature type="region of interest" description="Disordered" evidence="1">
    <location>
        <begin position="1"/>
        <end position="49"/>
    </location>
</feature>
<feature type="compositionally biased region" description="Pro residues" evidence="1">
    <location>
        <begin position="1014"/>
        <end position="1028"/>
    </location>
</feature>
<dbReference type="Gene3D" id="3.40.525.10">
    <property type="entry name" value="CRAL-TRIO lipid binding domain"/>
    <property type="match status" value="1"/>
</dbReference>
<dbReference type="PROSITE" id="PS50191">
    <property type="entry name" value="CRAL_TRIO"/>
    <property type="match status" value="1"/>
</dbReference>
<protein>
    <recommendedName>
        <fullName evidence="3">CRAL-TRIO domain-containing protein</fullName>
    </recommendedName>
</protein>
<feature type="compositionally biased region" description="Polar residues" evidence="1">
    <location>
        <begin position="919"/>
        <end position="934"/>
    </location>
</feature>
<feature type="transmembrane region" description="Helical" evidence="2">
    <location>
        <begin position="1192"/>
        <end position="1212"/>
    </location>
</feature>
<organism evidence="4 5">
    <name type="scientific">Chlorella vulgaris</name>
    <name type="common">Green alga</name>
    <dbReference type="NCBI Taxonomy" id="3077"/>
    <lineage>
        <taxon>Eukaryota</taxon>
        <taxon>Viridiplantae</taxon>
        <taxon>Chlorophyta</taxon>
        <taxon>core chlorophytes</taxon>
        <taxon>Trebouxiophyceae</taxon>
        <taxon>Chlorellales</taxon>
        <taxon>Chlorellaceae</taxon>
        <taxon>Chlorella clade</taxon>
        <taxon>Chlorella</taxon>
    </lineage>
</organism>
<evidence type="ECO:0000313" key="4">
    <source>
        <dbReference type="EMBL" id="KAI3429464.1"/>
    </source>
</evidence>
<keyword evidence="2" id="KW-1133">Transmembrane helix</keyword>
<keyword evidence="2" id="KW-0812">Transmembrane</keyword>
<feature type="compositionally biased region" description="Low complexity" evidence="1">
    <location>
        <begin position="1039"/>
        <end position="1049"/>
    </location>
</feature>
<proteinExistence type="predicted"/>
<feature type="domain" description="CRAL-TRIO" evidence="3">
    <location>
        <begin position="549"/>
        <end position="721"/>
    </location>
</feature>
<dbReference type="EMBL" id="SIDB01000008">
    <property type="protein sequence ID" value="KAI3429464.1"/>
    <property type="molecule type" value="Genomic_DNA"/>
</dbReference>
<feature type="compositionally biased region" description="Low complexity" evidence="1">
    <location>
        <begin position="102"/>
        <end position="123"/>
    </location>
</feature>
<dbReference type="Proteomes" id="UP001055712">
    <property type="component" value="Unassembled WGS sequence"/>
</dbReference>
<comment type="caution">
    <text evidence="4">The sequence shown here is derived from an EMBL/GenBank/DDBJ whole genome shotgun (WGS) entry which is preliminary data.</text>
</comment>
<feature type="region of interest" description="Disordered" evidence="1">
    <location>
        <begin position="766"/>
        <end position="904"/>
    </location>
</feature>
<evidence type="ECO:0000259" key="3">
    <source>
        <dbReference type="PROSITE" id="PS50191"/>
    </source>
</evidence>
<dbReference type="InterPro" id="IPR036865">
    <property type="entry name" value="CRAL-TRIO_dom_sf"/>
</dbReference>
<feature type="compositionally biased region" description="Basic and acidic residues" evidence="1">
    <location>
        <begin position="207"/>
        <end position="223"/>
    </location>
</feature>
<feature type="compositionally biased region" description="Low complexity" evidence="1">
    <location>
        <begin position="888"/>
        <end position="902"/>
    </location>
</feature>
<keyword evidence="5" id="KW-1185">Reference proteome</keyword>
<keyword evidence="2" id="KW-0472">Membrane</keyword>
<dbReference type="AlphaFoldDB" id="A0A9D4TMA5"/>
<evidence type="ECO:0000313" key="5">
    <source>
        <dbReference type="Proteomes" id="UP001055712"/>
    </source>
</evidence>
<dbReference type="CDD" id="cd00170">
    <property type="entry name" value="SEC14"/>
    <property type="match status" value="1"/>
</dbReference>
<reference evidence="4" key="1">
    <citation type="journal article" date="2019" name="Plant J.">
        <title>Chlorella vulgaris genome assembly and annotation reveals the molecular basis for metabolic acclimation to high light conditions.</title>
        <authorList>
            <person name="Cecchin M."/>
            <person name="Marcolungo L."/>
            <person name="Rossato M."/>
            <person name="Girolomoni L."/>
            <person name="Cosentino E."/>
            <person name="Cuine S."/>
            <person name="Li-Beisson Y."/>
            <person name="Delledonne M."/>
            <person name="Ballottari M."/>
        </authorList>
    </citation>
    <scope>NUCLEOTIDE SEQUENCE</scope>
    <source>
        <strain evidence="4">211/11P</strain>
    </source>
</reference>